<dbReference type="HOGENOM" id="CLU_2715317_0_0_9"/>
<evidence type="ECO:0000313" key="2">
    <source>
        <dbReference type="Proteomes" id="UP000033115"/>
    </source>
</evidence>
<sequence length="72" mass="8389">MKFTIVCYVNDYAICKDDNGEIFNLPKEKVSCFKEGDVINMGEDGEVVKDEEIVEDEEKYYICDDVVIFYND</sequence>
<organism evidence="1 2">
    <name type="scientific">Clostridium scatologenes</name>
    <dbReference type="NCBI Taxonomy" id="1548"/>
    <lineage>
        <taxon>Bacteria</taxon>
        <taxon>Bacillati</taxon>
        <taxon>Bacillota</taxon>
        <taxon>Clostridia</taxon>
        <taxon>Eubacteriales</taxon>
        <taxon>Clostridiaceae</taxon>
        <taxon>Clostridium</taxon>
    </lineage>
</organism>
<dbReference type="RefSeq" id="WP_029162398.1">
    <property type="nucleotide sequence ID" value="NZ_CP009933.1"/>
</dbReference>
<proteinExistence type="predicted"/>
<protein>
    <submittedName>
        <fullName evidence="1">Uncharacterized protein</fullName>
    </submittedName>
</protein>
<dbReference type="KEGG" id="csq:CSCA_4879"/>
<dbReference type="Proteomes" id="UP000033115">
    <property type="component" value="Chromosome"/>
</dbReference>
<reference evidence="1 2" key="1">
    <citation type="journal article" date="2015" name="J. Biotechnol.">
        <title>Complete genome sequence of a malodorant-producing acetogen, Clostridium scatologenes ATCC 25775(T).</title>
        <authorList>
            <person name="Zhu Z."/>
            <person name="Guo T."/>
            <person name="Zheng H."/>
            <person name="Song T."/>
            <person name="Ouyang P."/>
            <person name="Xie J."/>
        </authorList>
    </citation>
    <scope>NUCLEOTIDE SEQUENCE [LARGE SCALE GENOMIC DNA]</scope>
    <source>
        <strain evidence="1 2">ATCC 25775</strain>
    </source>
</reference>
<dbReference type="STRING" id="1548.CSCA_4879"/>
<dbReference type="EMBL" id="CP009933">
    <property type="protein sequence ID" value="AKA72004.1"/>
    <property type="molecule type" value="Genomic_DNA"/>
</dbReference>
<name>A0A0E3JRZ6_CLOSL</name>
<gene>
    <name evidence="1" type="ORF">CSCA_4879</name>
</gene>
<keyword evidence="2" id="KW-1185">Reference proteome</keyword>
<evidence type="ECO:0000313" key="1">
    <source>
        <dbReference type="EMBL" id="AKA72004.1"/>
    </source>
</evidence>
<accession>A0A0E3JRZ6</accession>
<dbReference type="AlphaFoldDB" id="A0A0E3JRZ6"/>